<organism evidence="2 3">
    <name type="scientific">Streptomyces oceani</name>
    <dbReference type="NCBI Taxonomy" id="1075402"/>
    <lineage>
        <taxon>Bacteria</taxon>
        <taxon>Bacillati</taxon>
        <taxon>Actinomycetota</taxon>
        <taxon>Actinomycetes</taxon>
        <taxon>Kitasatosporales</taxon>
        <taxon>Streptomycetaceae</taxon>
        <taxon>Streptomyces</taxon>
    </lineage>
</organism>
<dbReference type="PATRIC" id="fig|1075402.3.peg.412"/>
<dbReference type="OrthoDB" id="4823586at2"/>
<dbReference type="InterPro" id="IPR023393">
    <property type="entry name" value="START-like_dom_sf"/>
</dbReference>
<evidence type="ECO:0000313" key="2">
    <source>
        <dbReference type="EMBL" id="OEU96317.1"/>
    </source>
</evidence>
<dbReference type="AlphaFoldDB" id="A0A1E7JXI3"/>
<sequence length="171" mass="19067">MALFRVERTSALPVGECWRRVTRWRRHADTVPFTRIIVRTRPPDARGTVFVARTALGPFGFDDPMEVVDWRPPTEAGSAPEPDPGPAARARTGGAAEGWCRLVKRGRVVTGWAEITVRTRAGGSQVVWREDMRVRFLPRTCDPLLVVACRLVFGRALDSLLSTGTSAERER</sequence>
<dbReference type="Gene3D" id="3.30.530.20">
    <property type="match status" value="1"/>
</dbReference>
<dbReference type="SUPFAM" id="SSF55961">
    <property type="entry name" value="Bet v1-like"/>
    <property type="match status" value="1"/>
</dbReference>
<accession>A0A1E7JXI3</accession>
<dbReference type="EMBL" id="LJGU01000143">
    <property type="protein sequence ID" value="OEU96317.1"/>
    <property type="molecule type" value="Genomic_DNA"/>
</dbReference>
<dbReference type="Proteomes" id="UP000176101">
    <property type="component" value="Unassembled WGS sequence"/>
</dbReference>
<gene>
    <name evidence="2" type="ORF">AN216_21140</name>
</gene>
<name>A0A1E7JXI3_9ACTN</name>
<dbReference type="STRING" id="1075402.AN216_21140"/>
<reference evidence="2 3" key="1">
    <citation type="journal article" date="2016" name="Front. Microbiol.">
        <title>Comparative Genomics Analysis of Streptomyces Species Reveals Their Adaptation to the Marine Environment and Their Diversity at the Genomic Level.</title>
        <authorList>
            <person name="Tian X."/>
            <person name="Zhang Z."/>
            <person name="Yang T."/>
            <person name="Chen M."/>
            <person name="Li J."/>
            <person name="Chen F."/>
            <person name="Yang J."/>
            <person name="Li W."/>
            <person name="Zhang B."/>
            <person name="Zhang Z."/>
            <person name="Wu J."/>
            <person name="Zhang C."/>
            <person name="Long L."/>
            <person name="Xiao J."/>
        </authorList>
    </citation>
    <scope>NUCLEOTIDE SEQUENCE [LARGE SCALE GENOMIC DNA]</scope>
    <source>
        <strain evidence="2 3">SCSIO 02100</strain>
    </source>
</reference>
<comment type="caution">
    <text evidence="2">The sequence shown here is derived from an EMBL/GenBank/DDBJ whole genome shotgun (WGS) entry which is preliminary data.</text>
</comment>
<feature type="region of interest" description="Disordered" evidence="1">
    <location>
        <begin position="70"/>
        <end position="93"/>
    </location>
</feature>
<proteinExistence type="predicted"/>
<protein>
    <submittedName>
        <fullName evidence="2">Immediate-early protein 2</fullName>
    </submittedName>
</protein>
<dbReference type="RefSeq" id="WP_070198287.1">
    <property type="nucleotide sequence ID" value="NZ_LJGU01000143.1"/>
</dbReference>
<keyword evidence="3" id="KW-1185">Reference proteome</keyword>
<evidence type="ECO:0000313" key="3">
    <source>
        <dbReference type="Proteomes" id="UP000176101"/>
    </source>
</evidence>
<evidence type="ECO:0000256" key="1">
    <source>
        <dbReference type="SAM" id="MobiDB-lite"/>
    </source>
</evidence>